<dbReference type="Gene3D" id="3.90.1720.10">
    <property type="entry name" value="endopeptidase domain like (from Nostoc punctiforme)"/>
    <property type="match status" value="1"/>
</dbReference>
<dbReference type="InterPro" id="IPR038765">
    <property type="entry name" value="Papain-like_cys_pep_sf"/>
</dbReference>
<gene>
    <name evidence="1" type="ORF">C1752_00044</name>
</gene>
<sequence length="226" mass="25192">MPEKGCPNSAGYCYKLETILTFKYFVKLESVVPYHTCHHRMKTGDVIVFSTDDLPSTVVKVATRSEYVHTAIVLFTHQEQTSAGSVVIAESHVDANRPSLGTGEKIMGAQHQWLEHRLKAKGKVWWLPLKVPLVNDQRLRLQHWLQEIEAQQVPYDFGQVAGAALDMGDTMGLENTPDDKALFCSELVTRALQIAGVVESHINAAEQVPADIIQFPCFQPPVLIKS</sequence>
<organism evidence="1 2">
    <name type="scientific">Acaryochloris thomasi RCC1774</name>
    <dbReference type="NCBI Taxonomy" id="1764569"/>
    <lineage>
        <taxon>Bacteria</taxon>
        <taxon>Bacillati</taxon>
        <taxon>Cyanobacteriota</taxon>
        <taxon>Cyanophyceae</taxon>
        <taxon>Acaryochloridales</taxon>
        <taxon>Acaryochloridaceae</taxon>
        <taxon>Acaryochloris</taxon>
        <taxon>Acaryochloris thomasi</taxon>
    </lineage>
</organism>
<dbReference type="Proteomes" id="UP000248857">
    <property type="component" value="Unassembled WGS sequence"/>
</dbReference>
<evidence type="ECO:0000313" key="2">
    <source>
        <dbReference type="Proteomes" id="UP000248857"/>
    </source>
</evidence>
<name>A0A2W1JPN3_9CYAN</name>
<reference evidence="1 2" key="1">
    <citation type="journal article" date="2018" name="Sci. Rep.">
        <title>A novel species of the marine cyanobacterium Acaryochloris with a unique pigment content and lifestyle.</title>
        <authorList>
            <person name="Partensky F."/>
            <person name="Six C."/>
            <person name="Ratin M."/>
            <person name="Garczarek L."/>
            <person name="Vaulot D."/>
            <person name="Probert I."/>
            <person name="Calteau A."/>
            <person name="Gourvil P."/>
            <person name="Marie D."/>
            <person name="Grebert T."/>
            <person name="Bouchier C."/>
            <person name="Le Panse S."/>
            <person name="Gachenot M."/>
            <person name="Rodriguez F."/>
            <person name="Garrido J.L."/>
        </authorList>
    </citation>
    <scope>NUCLEOTIDE SEQUENCE [LARGE SCALE GENOMIC DNA]</scope>
    <source>
        <strain evidence="1 2">RCC1774</strain>
    </source>
</reference>
<protein>
    <submittedName>
        <fullName evidence="1">Uncharacterized protein</fullName>
    </submittedName>
</protein>
<accession>A0A2W1JPN3</accession>
<dbReference type="SUPFAM" id="SSF54001">
    <property type="entry name" value="Cysteine proteinases"/>
    <property type="match status" value="1"/>
</dbReference>
<keyword evidence="2" id="KW-1185">Reference proteome</keyword>
<dbReference type="AlphaFoldDB" id="A0A2W1JPN3"/>
<dbReference type="EMBL" id="PQWO01000001">
    <property type="protein sequence ID" value="PZD75273.1"/>
    <property type="molecule type" value="Genomic_DNA"/>
</dbReference>
<comment type="caution">
    <text evidence="1">The sequence shown here is derived from an EMBL/GenBank/DDBJ whole genome shotgun (WGS) entry which is preliminary data.</text>
</comment>
<proteinExistence type="predicted"/>
<evidence type="ECO:0000313" key="1">
    <source>
        <dbReference type="EMBL" id="PZD75273.1"/>
    </source>
</evidence>